<dbReference type="PANTHER" id="PTHR15350:SF2">
    <property type="entry name" value="EUKARYOTIC TRANSLATION INITIATION FACTOR 3 SUBUNIT M"/>
    <property type="match status" value="1"/>
</dbReference>
<dbReference type="Proteomes" id="UP000271162">
    <property type="component" value="Unassembled WGS sequence"/>
</dbReference>
<protein>
    <submittedName>
        <fullName evidence="3">COP9/Signalosome and eIF3 complex-shared subunit 1 (inferred by orthology to a C. elegans protein)</fullName>
    </submittedName>
</protein>
<gene>
    <name evidence="1" type="ORF">NBR_LOCUS14199</name>
</gene>
<name>A0A0N4YCD6_NIPBR</name>
<reference evidence="3" key="1">
    <citation type="submission" date="2017-02" db="UniProtKB">
        <authorList>
            <consortium name="WormBaseParasite"/>
        </authorList>
    </citation>
    <scope>IDENTIFICATION</scope>
</reference>
<keyword evidence="2" id="KW-1185">Reference proteome</keyword>
<dbReference type="GO" id="GO:0005852">
    <property type="term" value="C:eukaryotic translation initiation factor 3 complex"/>
    <property type="evidence" value="ECO:0007669"/>
    <property type="project" value="TreeGrafter"/>
</dbReference>
<sequence length="183" mass="20571">MLLGTYTEKDAALDREDAIECVRTAVVDPKSFSFDHLQCLCAVKVLQKSDPLMYSALELFISGTLKDYLNFVKARPEFVGDKLKVDEAVLLKKIRLPTLMSIAENNNVIQLDTLAEELDLPPDDLLEDPDLILLEEAIQINAISDKLNEMTRTLVKRLHTLANNLKQSLPNIRSINQHIDAIA</sequence>
<dbReference type="EMBL" id="UYSL01021275">
    <property type="protein sequence ID" value="VDL77788.1"/>
    <property type="molecule type" value="Genomic_DNA"/>
</dbReference>
<reference evidence="1 2" key="2">
    <citation type="submission" date="2018-11" db="EMBL/GenBank/DDBJ databases">
        <authorList>
            <consortium name="Pathogen Informatics"/>
        </authorList>
    </citation>
    <scope>NUCLEOTIDE SEQUENCE [LARGE SCALE GENOMIC DNA]</scope>
</reference>
<dbReference type="PANTHER" id="PTHR15350">
    <property type="entry name" value="COP9 SIGNALOSOME COMPLEX SUBUNIT 7/DENDRITIC CELL PROTEIN GA17"/>
    <property type="match status" value="1"/>
</dbReference>
<dbReference type="AlphaFoldDB" id="A0A0N4YCD6"/>
<dbReference type="GO" id="GO:0002183">
    <property type="term" value="P:cytoplasmic translational initiation"/>
    <property type="evidence" value="ECO:0007669"/>
    <property type="project" value="TreeGrafter"/>
</dbReference>
<dbReference type="WBParaSite" id="NBR_0001419801-mRNA-1">
    <property type="protein sequence ID" value="NBR_0001419801-mRNA-1"/>
    <property type="gene ID" value="NBR_0001419801"/>
</dbReference>
<accession>A0A0N4YCD6</accession>
<evidence type="ECO:0000313" key="1">
    <source>
        <dbReference type="EMBL" id="VDL77788.1"/>
    </source>
</evidence>
<dbReference type="STRING" id="27835.A0A0N4YCD6"/>
<evidence type="ECO:0000313" key="2">
    <source>
        <dbReference type="Proteomes" id="UP000271162"/>
    </source>
</evidence>
<organism evidence="3">
    <name type="scientific">Nippostrongylus brasiliensis</name>
    <name type="common">Rat hookworm</name>
    <dbReference type="NCBI Taxonomy" id="27835"/>
    <lineage>
        <taxon>Eukaryota</taxon>
        <taxon>Metazoa</taxon>
        <taxon>Ecdysozoa</taxon>
        <taxon>Nematoda</taxon>
        <taxon>Chromadorea</taxon>
        <taxon>Rhabditida</taxon>
        <taxon>Rhabditina</taxon>
        <taxon>Rhabditomorpha</taxon>
        <taxon>Strongyloidea</taxon>
        <taxon>Heligmosomidae</taxon>
        <taxon>Nippostrongylus</taxon>
    </lineage>
</organism>
<evidence type="ECO:0000313" key="3">
    <source>
        <dbReference type="WBParaSite" id="NBR_0001419801-mRNA-1"/>
    </source>
</evidence>
<proteinExistence type="predicted"/>
<dbReference type="InterPro" id="IPR045237">
    <property type="entry name" value="COPS7/eIF3m"/>
</dbReference>